<evidence type="ECO:0000313" key="4">
    <source>
        <dbReference type="Proteomes" id="UP001237156"/>
    </source>
</evidence>
<gene>
    <name evidence="3" type="ORF">QB898_03345</name>
</gene>
<dbReference type="Proteomes" id="UP001237156">
    <property type="component" value="Unassembled WGS sequence"/>
</dbReference>
<reference evidence="3 4" key="1">
    <citation type="submission" date="2023-04" db="EMBL/GenBank/DDBJ databases">
        <title>Ottowia paracancer sp. nov., isolated from human stomach.</title>
        <authorList>
            <person name="Song Y."/>
        </authorList>
    </citation>
    <scope>NUCLEOTIDE SEQUENCE [LARGE SCALE GENOMIC DNA]</scope>
    <source>
        <strain evidence="3 4">10c7w1</strain>
    </source>
</reference>
<feature type="domain" description="GAD-related" evidence="1">
    <location>
        <begin position="10"/>
        <end position="109"/>
    </location>
</feature>
<evidence type="ECO:0000313" key="3">
    <source>
        <dbReference type="EMBL" id="MDG9698764.1"/>
    </source>
</evidence>
<proteinExistence type="predicted"/>
<protein>
    <submittedName>
        <fullName evidence="3">GAD-like domain-containing protein</fullName>
    </submittedName>
</protein>
<dbReference type="InterPro" id="IPR014983">
    <property type="entry name" value="GAD-rel"/>
</dbReference>
<feature type="domain" description="T6SS immunity protein Tdi1 C-terminal" evidence="2">
    <location>
        <begin position="148"/>
        <end position="200"/>
    </location>
</feature>
<sequence>MTPQSLDEDFGRFLALFGSPVHAQPMPEAAFDACAGLLPRQLFTYWREVGVCGFGDGLMWMTNPQEFESLLARWLQGTLLRQRRDLAVIARTAFGELLVWASGKGQVALISPLEGIVFHYASADRAPAQAPGAEADAQMRRFWGGLRPETFEQEDDAQRPLFARLAYRLGPLQAEEMYGFRLHPSLGGSRSIANMARVPLLAQHDLALERGAPRFVAL</sequence>
<dbReference type="AlphaFoldDB" id="A0AAW6RJP9"/>
<dbReference type="EMBL" id="JARVII010000004">
    <property type="protein sequence ID" value="MDG9698764.1"/>
    <property type="molecule type" value="Genomic_DNA"/>
</dbReference>
<comment type="caution">
    <text evidence="3">The sequence shown here is derived from an EMBL/GenBank/DDBJ whole genome shotgun (WGS) entry which is preliminary data.</text>
</comment>
<dbReference type="Pfam" id="PF08906">
    <property type="entry name" value="T6SS_Tdi1_C"/>
    <property type="match status" value="1"/>
</dbReference>
<evidence type="ECO:0000259" key="1">
    <source>
        <dbReference type="Pfam" id="PF08887"/>
    </source>
</evidence>
<keyword evidence="4" id="KW-1185">Reference proteome</keyword>
<dbReference type="RefSeq" id="WP_279523785.1">
    <property type="nucleotide sequence ID" value="NZ_JARVII010000004.1"/>
</dbReference>
<accession>A0AAW6RJP9</accession>
<name>A0AAW6RJP9_9BURK</name>
<dbReference type="Pfam" id="PF08887">
    <property type="entry name" value="GAD-like"/>
    <property type="match status" value="1"/>
</dbReference>
<organism evidence="3 4">
    <name type="scientific">Ottowia cancrivicina</name>
    <dbReference type="NCBI Taxonomy" id="3040346"/>
    <lineage>
        <taxon>Bacteria</taxon>
        <taxon>Pseudomonadati</taxon>
        <taxon>Pseudomonadota</taxon>
        <taxon>Betaproteobacteria</taxon>
        <taxon>Burkholderiales</taxon>
        <taxon>Comamonadaceae</taxon>
        <taxon>Ottowia</taxon>
    </lineage>
</organism>
<evidence type="ECO:0000259" key="2">
    <source>
        <dbReference type="Pfam" id="PF08906"/>
    </source>
</evidence>
<dbReference type="InterPro" id="IPR015002">
    <property type="entry name" value="T6SS_Tdi1_C"/>
</dbReference>